<dbReference type="Proteomes" id="UP000694405">
    <property type="component" value="Chromosome 2"/>
</dbReference>
<dbReference type="InterPro" id="IPR039870">
    <property type="entry name" value="Coa4-like"/>
</dbReference>
<reference evidence="1" key="1">
    <citation type="submission" date="2020-03" db="EMBL/GenBank/DDBJ databases">
        <title>Melopsittacus undulatus (budgerigar) genome, bMelUnd1, maternal haplotype with Z.</title>
        <authorList>
            <person name="Gedman G."/>
            <person name="Mountcastle J."/>
            <person name="Haase B."/>
            <person name="Formenti G."/>
            <person name="Wright T."/>
            <person name="Apodaca J."/>
            <person name="Pelan S."/>
            <person name="Chow W."/>
            <person name="Rhie A."/>
            <person name="Howe K."/>
            <person name="Fedrigo O."/>
            <person name="Jarvis E.D."/>
        </authorList>
    </citation>
    <scope>NUCLEOTIDE SEQUENCE [LARGE SCALE GENOMIC DNA]</scope>
</reference>
<proteinExistence type="predicted"/>
<evidence type="ECO:0000313" key="2">
    <source>
        <dbReference type="Proteomes" id="UP000694405"/>
    </source>
</evidence>
<dbReference type="GO" id="GO:0005758">
    <property type="term" value="C:mitochondrial intermembrane space"/>
    <property type="evidence" value="ECO:0007669"/>
    <property type="project" value="InterPro"/>
</dbReference>
<dbReference type="PROSITE" id="PS51808">
    <property type="entry name" value="CHCH"/>
    <property type="match status" value="1"/>
</dbReference>
<dbReference type="GO" id="GO:0033617">
    <property type="term" value="P:mitochondrial respiratory chain complex IV assembly"/>
    <property type="evidence" value="ECO:0007669"/>
    <property type="project" value="InterPro"/>
</dbReference>
<sequence length="91" mass="10234">MGAGKVHGGAGHPWVQVRYEDEEDPVDAMVSRTGCMAQHRALQHCMAEQQDWRHCQPQVRAFRDCMAQRKQEREVQRAPSSSQGHPAPAAE</sequence>
<reference evidence="1" key="3">
    <citation type="submission" date="2025-09" db="UniProtKB">
        <authorList>
            <consortium name="Ensembl"/>
        </authorList>
    </citation>
    <scope>IDENTIFICATION</scope>
</reference>
<organism evidence="1 2">
    <name type="scientific">Melopsittacus undulatus</name>
    <name type="common">Budgerigar</name>
    <name type="synonym">Psittacus undulatus</name>
    <dbReference type="NCBI Taxonomy" id="13146"/>
    <lineage>
        <taxon>Eukaryota</taxon>
        <taxon>Metazoa</taxon>
        <taxon>Chordata</taxon>
        <taxon>Craniata</taxon>
        <taxon>Vertebrata</taxon>
        <taxon>Euteleostomi</taxon>
        <taxon>Archelosauria</taxon>
        <taxon>Archosauria</taxon>
        <taxon>Dinosauria</taxon>
        <taxon>Saurischia</taxon>
        <taxon>Theropoda</taxon>
        <taxon>Coelurosauria</taxon>
        <taxon>Aves</taxon>
        <taxon>Neognathae</taxon>
        <taxon>Neoaves</taxon>
        <taxon>Telluraves</taxon>
        <taxon>Australaves</taxon>
        <taxon>Psittaciformes</taxon>
        <taxon>Psittaculidae</taxon>
        <taxon>Melopsittacus</taxon>
    </lineage>
</organism>
<dbReference type="PANTHER" id="PTHR13639">
    <property type="entry name" value="CYTOCHROME C OXIDASE ASSEMBLY FACTOR 4 HOMOLOG, MITOCHONDRIAL"/>
    <property type="match status" value="1"/>
</dbReference>
<dbReference type="PANTHER" id="PTHR13639:SF2">
    <property type="entry name" value="CYTOCHROME C OXIDASE ASSEMBLY FACTOR 4 HOMOLOG, MITOCHONDRIAL"/>
    <property type="match status" value="1"/>
</dbReference>
<protein>
    <submittedName>
        <fullName evidence="1">Uncharacterized protein</fullName>
    </submittedName>
</protein>
<reference evidence="1" key="2">
    <citation type="submission" date="2025-08" db="UniProtKB">
        <authorList>
            <consortium name="Ensembl"/>
        </authorList>
    </citation>
    <scope>IDENTIFICATION</scope>
</reference>
<dbReference type="Ensembl" id="ENSMUNT00000029380.1">
    <property type="protein sequence ID" value="ENSMUNP00000023503.1"/>
    <property type="gene ID" value="ENSMUNG00000018642.1"/>
</dbReference>
<name>A0A8V5HBH2_MELUD</name>
<accession>A0A8V5HBH2</accession>
<evidence type="ECO:0000313" key="1">
    <source>
        <dbReference type="Ensembl" id="ENSMUNP00000023503.1"/>
    </source>
</evidence>
<dbReference type="AlphaFoldDB" id="A0A8V5HBH2"/>
<keyword evidence="2" id="KW-1185">Reference proteome</keyword>